<protein>
    <submittedName>
        <fullName evidence="2">U22-Theraphotoxin-Ct1a_1</fullName>
    </submittedName>
</protein>
<sequence length="180" mass="20336">MSIAKVIVSFIAVLAIVLGSEDESLPDAPPPRNGIADSSKCASELLEWCRNSSTTSSANAGVSVLAMSNIQDSQRVHIFCLRNSTGINCKRNNQSWFSCDSDGNLLYKGEELKPGYQDNDLCKTRDSAIRLFAPPIAFNETLFLDGMKEFRKTMMDFRKRMKERFQDPFRRHLGRNEYEP</sequence>
<organism evidence="2">
    <name type="scientific">Coremiocnemis tropix</name>
    <name type="common">Australian tarantula spider</name>
    <dbReference type="NCBI Taxonomy" id="1904443"/>
    <lineage>
        <taxon>Eukaryota</taxon>
        <taxon>Metazoa</taxon>
        <taxon>Ecdysozoa</taxon>
        <taxon>Arthropoda</taxon>
        <taxon>Chelicerata</taxon>
        <taxon>Arachnida</taxon>
        <taxon>Araneae</taxon>
        <taxon>Mygalomorphae</taxon>
        <taxon>Avicularoidea</taxon>
        <taxon>Theraphosidae</taxon>
        <taxon>Coremiocnemis</taxon>
    </lineage>
</organism>
<dbReference type="EMBL" id="HAGN01000002">
    <property type="protein sequence ID" value="SMD29424.1"/>
    <property type="molecule type" value="Transcribed_RNA"/>
</dbReference>
<proteinExistence type="predicted"/>
<name>A0A482Z7L3_CORTR</name>
<evidence type="ECO:0000313" key="2">
    <source>
        <dbReference type="EMBL" id="SMD29424.1"/>
    </source>
</evidence>
<evidence type="ECO:0000256" key="1">
    <source>
        <dbReference type="SAM" id="SignalP"/>
    </source>
</evidence>
<feature type="signal peptide" evidence="1">
    <location>
        <begin position="1"/>
        <end position="19"/>
    </location>
</feature>
<feature type="chain" id="PRO_5019753692" evidence="1">
    <location>
        <begin position="20"/>
        <end position="180"/>
    </location>
</feature>
<keyword evidence="1" id="KW-0732">Signal</keyword>
<accession>A0A482Z7L3</accession>
<reference evidence="2" key="1">
    <citation type="submission" date="2017-03" db="EMBL/GenBank/DDBJ databases">
        <authorList>
            <person name="QRISCLOUD D."/>
        </authorList>
    </citation>
    <scope>NUCLEOTIDE SEQUENCE</scope>
</reference>
<reference evidence="2" key="2">
    <citation type="submission" date="2019-04" db="EMBL/GenBank/DDBJ databases">
        <title>Unravelling the molecular evolution of spider venoms.</title>
        <authorList>
            <person name="Pineda S."/>
        </authorList>
    </citation>
    <scope>NUCLEOTIDE SEQUENCE</scope>
</reference>
<dbReference type="AlphaFoldDB" id="A0A482Z7L3"/>